<dbReference type="PANTHER" id="PTHR30164:SF2">
    <property type="entry name" value="PROTEIN MTFA"/>
    <property type="match status" value="1"/>
</dbReference>
<dbReference type="CDD" id="cd20169">
    <property type="entry name" value="Peptidase_M90_mtfA"/>
    <property type="match status" value="1"/>
</dbReference>
<comment type="caution">
    <text evidence="1">The sequence shown here is derived from an EMBL/GenBank/DDBJ whole genome shotgun (WGS) entry which is preliminary data.</text>
</comment>
<dbReference type="SUPFAM" id="SSF55486">
    <property type="entry name" value="Metalloproteases ('zincins'), catalytic domain"/>
    <property type="match status" value="1"/>
</dbReference>
<dbReference type="InterPro" id="IPR010384">
    <property type="entry name" value="MtfA_fam"/>
</dbReference>
<name>A0A0K8NZ44_PISS1</name>
<dbReference type="GO" id="GO:0004177">
    <property type="term" value="F:aminopeptidase activity"/>
    <property type="evidence" value="ECO:0007669"/>
    <property type="project" value="TreeGrafter"/>
</dbReference>
<dbReference type="EMBL" id="BBYR01000026">
    <property type="protein sequence ID" value="GAP35662.1"/>
    <property type="molecule type" value="Genomic_DNA"/>
</dbReference>
<dbReference type="Pfam" id="PF06167">
    <property type="entry name" value="Peptidase_M90"/>
    <property type="match status" value="1"/>
</dbReference>
<reference evidence="2" key="1">
    <citation type="submission" date="2015-07" db="EMBL/GenBank/DDBJ databases">
        <title>Discovery of a poly(ethylene terephthalate assimilation.</title>
        <authorList>
            <person name="Yoshida S."/>
            <person name="Hiraga K."/>
            <person name="Takehana T."/>
            <person name="Taniguchi I."/>
            <person name="Yamaji H."/>
            <person name="Maeda Y."/>
            <person name="Toyohara K."/>
            <person name="Miyamoto K."/>
            <person name="Kimura Y."/>
            <person name="Oda K."/>
        </authorList>
    </citation>
    <scope>NUCLEOTIDE SEQUENCE [LARGE SCALE GENOMIC DNA]</scope>
    <source>
        <strain evidence="2">NBRC 110686 / TISTR 2288 / 201-F6</strain>
    </source>
</reference>
<dbReference type="InterPro" id="IPR042252">
    <property type="entry name" value="MtfA_N"/>
</dbReference>
<organism evidence="1 2">
    <name type="scientific">Piscinibacter sakaiensis</name>
    <name type="common">Ideonella sakaiensis</name>
    <dbReference type="NCBI Taxonomy" id="1547922"/>
    <lineage>
        <taxon>Bacteria</taxon>
        <taxon>Pseudomonadati</taxon>
        <taxon>Pseudomonadota</taxon>
        <taxon>Betaproteobacteria</taxon>
        <taxon>Burkholderiales</taxon>
        <taxon>Sphaerotilaceae</taxon>
        <taxon>Piscinibacter</taxon>
    </lineage>
</organism>
<dbReference type="Gene3D" id="3.40.390.10">
    <property type="entry name" value="Collagenase (Catalytic Domain)"/>
    <property type="match status" value="1"/>
</dbReference>
<dbReference type="GO" id="GO:0008237">
    <property type="term" value="F:metallopeptidase activity"/>
    <property type="evidence" value="ECO:0007669"/>
    <property type="project" value="InterPro"/>
</dbReference>
<protein>
    <submittedName>
        <fullName evidence="1">Inner membrane protein</fullName>
    </submittedName>
</protein>
<evidence type="ECO:0000313" key="1">
    <source>
        <dbReference type="EMBL" id="GAP35662.1"/>
    </source>
</evidence>
<dbReference type="GO" id="GO:0005829">
    <property type="term" value="C:cytosol"/>
    <property type="evidence" value="ECO:0007669"/>
    <property type="project" value="TreeGrafter"/>
</dbReference>
<dbReference type="PANTHER" id="PTHR30164">
    <property type="entry name" value="MTFA PEPTIDASE"/>
    <property type="match status" value="1"/>
</dbReference>
<proteinExistence type="predicted"/>
<gene>
    <name evidence="1" type="ORF">ISF6_1435</name>
</gene>
<keyword evidence="2" id="KW-1185">Reference proteome</keyword>
<sequence>MKLLRRWSQAWREGRDERILRERAIPEPLWAAVLSRYPFLQRRSAGDLAELRRLATLFLARKEFTGAGGLAVDDGIAVAIAMQACVPVLRLGLEAYDGFVGIVVHPDEVVAPREVMDEDGIVHAYEETLTGEAVDGGPVMLSWRDVDEAGDTAEIGYNVVIHEFAHVLDMRNGEADGVPLLPDAAAVRQWLAVLGPAYEAFCAALDADPDLETVIDPYGAEAPEEFFAVASEAFFVNPLALRDAHPRLYALLQGYYRQDPAAGTDG</sequence>
<reference evidence="1 2" key="2">
    <citation type="journal article" date="2016" name="Science">
        <title>A bacterium that degrades and assimilates poly(ethylene terephthalate).</title>
        <authorList>
            <person name="Yoshida S."/>
            <person name="Hiraga K."/>
            <person name="Takehana T."/>
            <person name="Taniguchi I."/>
            <person name="Yamaji H."/>
            <person name="Maeda Y."/>
            <person name="Toyohara K."/>
            <person name="Miyamoto K."/>
            <person name="Kimura Y."/>
            <person name="Oda K."/>
        </authorList>
    </citation>
    <scope>NUCLEOTIDE SEQUENCE [LARGE SCALE GENOMIC DNA]</scope>
    <source>
        <strain evidence="2">NBRC 110686 / TISTR 2288 / 201-F6</strain>
    </source>
</reference>
<accession>A0A0K8NZ44</accession>
<dbReference type="Proteomes" id="UP000037660">
    <property type="component" value="Unassembled WGS sequence"/>
</dbReference>
<dbReference type="STRING" id="1547922.ISF6_1435"/>
<dbReference type="InterPro" id="IPR024079">
    <property type="entry name" value="MetalloPept_cat_dom_sf"/>
</dbReference>
<dbReference type="AlphaFoldDB" id="A0A0K8NZ44"/>
<dbReference type="Gene3D" id="1.10.472.150">
    <property type="entry name" value="Glucose-regulated metallo-peptidase M90, N-terminal domain"/>
    <property type="match status" value="1"/>
</dbReference>
<evidence type="ECO:0000313" key="2">
    <source>
        <dbReference type="Proteomes" id="UP000037660"/>
    </source>
</evidence>